<sequence>MYGFGMLGSYFSQGVYAVTGPFQGAVDIIVVQQEDGSFKSSPWYVKCGDFQGVLKNREKVVDIAINGAPADFYMLLNSRGEAYFEMESEDSMLASSSSSLSTSSAVKERANEKLGGFRSLNCGPIKGDSLVDQVMEQSALNSSSGRSQLDDQLSLKSETKNVDSGKGNITSMEPDNPQACVSKLESTQESSKTFDFELELNPVILEISGENLVLAEARDPAEEKQQYGQAFDVGSGLERSDQSESSSVLHNEISNSSSSIYGTDEARIYSFNSVTSEGQDASTYDSHVNNALLSTGLAKFGDVEVTDVCLNNAQKDGNADKKQVLNSACQLDSVPGMHADAQSRESLSSSVPNFVPSNVSALIAKDLVSDTSDVAKEINNRETPTTDMISGKDVTYTMYDNLVVEASKTTDIQTIAVVPPPSRWTTWSLPFSRSKEKKASVSEEVAKKESLVTVADIAVESPLTEPSFTKSSPHELTQRPRIRSYVPTSAQIESLKLKSGPNKVTFTFPRVLGRTQVDANIFLWKWDTRIVISDVDGTITKSDVLGQFMPLVGRDWSQSGVTRLFSAIKENGYEVLFLSARAISQAYLTRQFLINLKQDGEALPRGPVFISPDGLIPSLYREVVRRTPHEFKISCLEGIRRLFPEHVNPFYAGFGNRDTDEISYLKVGIPKGKIFIINPKGEVIVNHHVDVKSYTSIHALVNDMFPPVSLSEQEDFNSWNYWKLLLPDVSDEIAASAKSIKEKKSTSSKR</sequence>
<organism evidence="4 5">
    <name type="scientific">Ceratopteris richardii</name>
    <name type="common">Triangle waterfern</name>
    <dbReference type="NCBI Taxonomy" id="49495"/>
    <lineage>
        <taxon>Eukaryota</taxon>
        <taxon>Viridiplantae</taxon>
        <taxon>Streptophyta</taxon>
        <taxon>Embryophyta</taxon>
        <taxon>Tracheophyta</taxon>
        <taxon>Polypodiopsida</taxon>
        <taxon>Polypodiidae</taxon>
        <taxon>Polypodiales</taxon>
        <taxon>Pteridineae</taxon>
        <taxon>Pteridaceae</taxon>
        <taxon>Parkerioideae</taxon>
        <taxon>Ceratopteris</taxon>
    </lineage>
</organism>
<evidence type="ECO:0000256" key="1">
    <source>
        <dbReference type="ARBA" id="ARBA00005476"/>
    </source>
</evidence>
<comment type="similarity">
    <text evidence="1">Belongs to the lipin family.</text>
</comment>
<dbReference type="SUPFAM" id="SSF56784">
    <property type="entry name" value="HAD-like"/>
    <property type="match status" value="1"/>
</dbReference>
<dbReference type="SMART" id="SM00775">
    <property type="entry name" value="LNS2"/>
    <property type="match status" value="1"/>
</dbReference>
<dbReference type="InterPro" id="IPR031315">
    <property type="entry name" value="LNS2/PITP"/>
</dbReference>
<dbReference type="PANTHER" id="PTHR12181:SF12">
    <property type="entry name" value="PHOSPHATIDATE PHOSPHATASE"/>
    <property type="match status" value="1"/>
</dbReference>
<dbReference type="InterPro" id="IPR036412">
    <property type="entry name" value="HAD-like_sf"/>
</dbReference>
<feature type="region of interest" description="Disordered" evidence="2">
    <location>
        <begin position="138"/>
        <end position="178"/>
    </location>
</feature>
<accession>A0A8T2UDE2</accession>
<proteinExistence type="inferred from homology"/>
<dbReference type="Pfam" id="PF04571">
    <property type="entry name" value="Lipin_N"/>
    <property type="match status" value="1"/>
</dbReference>
<feature type="compositionally biased region" description="Polar residues" evidence="2">
    <location>
        <begin position="138"/>
        <end position="156"/>
    </location>
</feature>
<dbReference type="Proteomes" id="UP000825935">
    <property type="component" value="Chromosome 8"/>
</dbReference>
<dbReference type="Pfam" id="PF08235">
    <property type="entry name" value="LNS2"/>
    <property type="match status" value="1"/>
</dbReference>
<evidence type="ECO:0000256" key="2">
    <source>
        <dbReference type="SAM" id="MobiDB-lite"/>
    </source>
</evidence>
<keyword evidence="5" id="KW-1185">Reference proteome</keyword>
<protein>
    <recommendedName>
        <fullName evidence="3">LNS2/PITP domain-containing protein</fullName>
    </recommendedName>
</protein>
<dbReference type="EMBL" id="CM035413">
    <property type="protein sequence ID" value="KAH7430479.1"/>
    <property type="molecule type" value="Genomic_DNA"/>
</dbReference>
<feature type="domain" description="LNS2/PITP" evidence="3">
    <location>
        <begin position="530"/>
        <end position="686"/>
    </location>
</feature>
<dbReference type="AlphaFoldDB" id="A0A8T2UDE2"/>
<dbReference type="InterPro" id="IPR007651">
    <property type="entry name" value="Lipin_N"/>
</dbReference>
<dbReference type="PANTHER" id="PTHR12181">
    <property type="entry name" value="LIPIN"/>
    <property type="match status" value="1"/>
</dbReference>
<feature type="region of interest" description="Disordered" evidence="2">
    <location>
        <begin position="234"/>
        <end position="256"/>
    </location>
</feature>
<reference evidence="4" key="1">
    <citation type="submission" date="2021-08" db="EMBL/GenBank/DDBJ databases">
        <title>WGS assembly of Ceratopteris richardii.</title>
        <authorList>
            <person name="Marchant D.B."/>
            <person name="Chen G."/>
            <person name="Jenkins J."/>
            <person name="Shu S."/>
            <person name="Leebens-Mack J."/>
            <person name="Grimwood J."/>
            <person name="Schmutz J."/>
            <person name="Soltis P."/>
            <person name="Soltis D."/>
            <person name="Chen Z.-H."/>
        </authorList>
    </citation>
    <scope>NUCLEOTIDE SEQUENCE</scope>
    <source>
        <strain evidence="4">Whitten #5841</strain>
        <tissue evidence="4">Leaf</tissue>
    </source>
</reference>
<feature type="compositionally biased region" description="Polar residues" evidence="2">
    <location>
        <begin position="243"/>
        <end position="256"/>
    </location>
</feature>
<evidence type="ECO:0000313" key="4">
    <source>
        <dbReference type="EMBL" id="KAH7430479.1"/>
    </source>
</evidence>
<dbReference type="OrthoDB" id="4567at2759"/>
<evidence type="ECO:0000313" key="5">
    <source>
        <dbReference type="Proteomes" id="UP000825935"/>
    </source>
</evidence>
<comment type="caution">
    <text evidence="4">The sequence shown here is derived from an EMBL/GenBank/DDBJ whole genome shotgun (WGS) entry which is preliminary data.</text>
</comment>
<evidence type="ECO:0000259" key="3">
    <source>
        <dbReference type="SMART" id="SM00775"/>
    </source>
</evidence>
<gene>
    <name evidence="4" type="ORF">KP509_08G000300</name>
</gene>
<dbReference type="InterPro" id="IPR013209">
    <property type="entry name" value="LNS2"/>
</dbReference>
<name>A0A8T2UDE2_CERRI</name>
<dbReference type="EMBL" id="CM035413">
    <property type="protein sequence ID" value="KAH7430480.1"/>
    <property type="molecule type" value="Genomic_DNA"/>
</dbReference>
<dbReference type="InterPro" id="IPR026058">
    <property type="entry name" value="LIPIN"/>
</dbReference>
<dbReference type="GO" id="GO:0008195">
    <property type="term" value="F:phosphatidate phosphatase activity"/>
    <property type="evidence" value="ECO:0007669"/>
    <property type="project" value="TreeGrafter"/>
</dbReference>